<sequence>HDVCFLDFVNNVDMHAKSKSKLKKSQVHNIWKVTGKVFTDVGLKWKPTGRLFTIVGNSFLLTRITPKKIVHLKETTYTSVESLKPEIKVYSRRPKQIKLLDVPSSSSLINYRNCLIRKRPSCKDNGGMNLKGVDLLSRSRDTNLYIISLDDMLKTSSICLLSKASKTKSWLWHLRLSHLNFGTLNKLAKDGLARGIPKLKFQKDHLCPAFALGKRKKSSHQPTAEDTNQEKLYLFLLDLCCPIRVESINGKKYILVIVDDYSRFTLNSVVKRRNQTLVEAACIMLIFSKAPLFLWAKAINTTCYTQNCSLICLYYNKTPYELMHEKKPDLLFLHVFSSLCYLTNDSEDLCKLNEKADIGIFFGYAPAKKAFRIYNRRIRNIIKTIYVTFNELTALASEQFGSGPGLQSMTPATTSSGLVPNSIPQQPLAAAPRVVDTTESPVSTSNDLDAPSTNMPSTQEQEHSPIIFQGFEESPKTPHFHDDLLHESLHEDLTSHGSSSNVRPSHTLFEHLGRWTKDHPIANVIDDPSCSVSTRKQLEIDTYTPMVEKNKLDEDLQGMPVDATLYRGMIGSLMYLTSSRPDLIYVVYLCARYQIKPTKKHLHVVKQIFRYLKGNINIGLWYSKDTGMSLTAYSDADHAKCRDTRRSTLGSAQFLAPAKVDRGKGMDLLSYTALLKAASVPDESEDKTTGADEGTGTKLGVPDDVNVRLKVKECEEVGKGDAKMTDATHESASQENSYEQVIEDAHVILTSSQKTKGLKQSSSISYDLASKFLNLDNVSPVVDEVASMMNVKILTKEVSDFATPMIQSAINESLENVILARSSSQPKLTYEAEASLTKLDLKKILLDKIQKSKSYQGAPEHIQLYDALIKSYKLDKDLFESYGNTYFLKRERNDKDQDEDPPAGSDQGLKKHKMSKDVEPLKGSKSKDSSLISSKSTKSQPKSSSKSVQAEEPKFEVTDIETSQD</sequence>
<dbReference type="InterPro" id="IPR025724">
    <property type="entry name" value="GAG-pre-integrase_dom"/>
</dbReference>
<evidence type="ECO:0000256" key="1">
    <source>
        <dbReference type="SAM" id="MobiDB-lite"/>
    </source>
</evidence>
<feature type="domain" description="GAG-pre-integrase" evidence="2">
    <location>
        <begin position="143"/>
        <end position="214"/>
    </location>
</feature>
<feature type="domain" description="Retroviral polymerase SH3-like" evidence="3">
    <location>
        <begin position="338"/>
        <end position="392"/>
    </location>
</feature>
<feature type="compositionally biased region" description="Basic and acidic residues" evidence="1">
    <location>
        <begin position="915"/>
        <end position="928"/>
    </location>
</feature>
<name>A0A6L2NYJ2_TANCI</name>
<dbReference type="AlphaFoldDB" id="A0A6L2NYJ2"/>
<feature type="compositionally biased region" description="Polar residues" evidence="1">
    <location>
        <begin position="437"/>
        <end position="459"/>
    </location>
</feature>
<gene>
    <name evidence="4" type="ORF">Tci_063231</name>
</gene>
<dbReference type="InterPro" id="IPR039537">
    <property type="entry name" value="Retrotran_Ty1/copia-like"/>
</dbReference>
<evidence type="ECO:0000259" key="2">
    <source>
        <dbReference type="Pfam" id="PF13976"/>
    </source>
</evidence>
<organism evidence="4">
    <name type="scientific">Tanacetum cinerariifolium</name>
    <name type="common">Dalmatian daisy</name>
    <name type="synonym">Chrysanthemum cinerariifolium</name>
    <dbReference type="NCBI Taxonomy" id="118510"/>
    <lineage>
        <taxon>Eukaryota</taxon>
        <taxon>Viridiplantae</taxon>
        <taxon>Streptophyta</taxon>
        <taxon>Embryophyta</taxon>
        <taxon>Tracheophyta</taxon>
        <taxon>Spermatophyta</taxon>
        <taxon>Magnoliopsida</taxon>
        <taxon>eudicotyledons</taxon>
        <taxon>Gunneridae</taxon>
        <taxon>Pentapetalae</taxon>
        <taxon>asterids</taxon>
        <taxon>campanulids</taxon>
        <taxon>Asterales</taxon>
        <taxon>Asteraceae</taxon>
        <taxon>Asteroideae</taxon>
        <taxon>Anthemideae</taxon>
        <taxon>Anthemidinae</taxon>
        <taxon>Tanacetum</taxon>
    </lineage>
</organism>
<feature type="region of interest" description="Disordered" evidence="1">
    <location>
        <begin position="890"/>
        <end position="965"/>
    </location>
</feature>
<dbReference type="PANTHER" id="PTHR42648:SF18">
    <property type="entry name" value="RETROTRANSPOSON, UNCLASSIFIED-LIKE PROTEIN"/>
    <property type="match status" value="1"/>
</dbReference>
<dbReference type="InterPro" id="IPR012337">
    <property type="entry name" value="RNaseH-like_sf"/>
</dbReference>
<dbReference type="EMBL" id="BKCJ010010365">
    <property type="protein sequence ID" value="GEU91253.1"/>
    <property type="molecule type" value="Genomic_DNA"/>
</dbReference>
<evidence type="ECO:0000313" key="4">
    <source>
        <dbReference type="EMBL" id="GEU91253.1"/>
    </source>
</evidence>
<dbReference type="Pfam" id="PF25597">
    <property type="entry name" value="SH3_retrovirus"/>
    <property type="match status" value="1"/>
</dbReference>
<feature type="non-terminal residue" evidence="4">
    <location>
        <position position="1"/>
    </location>
</feature>
<dbReference type="InterPro" id="IPR057670">
    <property type="entry name" value="SH3_retrovirus"/>
</dbReference>
<accession>A0A6L2NYJ2</accession>
<protein>
    <submittedName>
        <fullName evidence="4">Uncharacterized mitochondrial protein AtMg00810-like</fullName>
    </submittedName>
</protein>
<feature type="compositionally biased region" description="Low complexity" evidence="1">
    <location>
        <begin position="929"/>
        <end position="947"/>
    </location>
</feature>
<dbReference type="PANTHER" id="PTHR42648">
    <property type="entry name" value="TRANSPOSASE, PUTATIVE-RELATED"/>
    <property type="match status" value="1"/>
</dbReference>
<dbReference type="SUPFAM" id="SSF53098">
    <property type="entry name" value="Ribonuclease H-like"/>
    <property type="match status" value="1"/>
</dbReference>
<dbReference type="Pfam" id="PF13976">
    <property type="entry name" value="gag_pre-integrs"/>
    <property type="match status" value="1"/>
</dbReference>
<reference evidence="4" key="1">
    <citation type="journal article" date="2019" name="Sci. Rep.">
        <title>Draft genome of Tanacetum cinerariifolium, the natural source of mosquito coil.</title>
        <authorList>
            <person name="Yamashiro T."/>
            <person name="Shiraishi A."/>
            <person name="Satake H."/>
            <person name="Nakayama K."/>
        </authorList>
    </citation>
    <scope>NUCLEOTIDE SEQUENCE</scope>
</reference>
<feature type="region of interest" description="Disordered" evidence="1">
    <location>
        <begin position="422"/>
        <end position="462"/>
    </location>
</feature>
<evidence type="ECO:0000259" key="3">
    <source>
        <dbReference type="Pfam" id="PF25597"/>
    </source>
</evidence>
<comment type="caution">
    <text evidence="4">The sequence shown here is derived from an EMBL/GenBank/DDBJ whole genome shotgun (WGS) entry which is preliminary data.</text>
</comment>
<proteinExistence type="predicted"/>